<sequence>MMDIQNIENLSTDNDDVQNAYSCGRLLRKQKIDKKICAKDERNASIRKVQQILQKRENDRTLDELQTLKEYSDAVEEVKSRWKKRDAAKKRVEEFEEPLDKLKEKCQILAQAIAQSQHLVVYTGAGISTAAKIPDYRGTNGIWTRLQQGKDIGNHDLSQAEPTFTHMALFELYRRNILKYVVSQNCDGLHLRSGLPKTALSELHGNMYIEVCKNCKPVNEYWRLFDVTENTARYSHKTTRKCYKCNSPLMDTIVHFGERGTLQWPLNWSSACKNAKKATTILCLGSSLKVLKKYPWLWQMDKPAKKRPNLYIVNLQWTPKDDCASVKVHGKCDLVMQIIMEKLGINVPVYNRERDPIFYHASTLCELEFHTSTQPELVYATEENLKSEPKSEENKMTANYYAPTSPTAYNNGYNSNILNRHTKHLQFDGCDNMSNMTRSAIDNVSSSESLPSVLKTTSTCILPLKTNNTPFTIESILEKPIDVIPNGNNCINTSVVNQALFKYYHLSNILLHNQMFAYPDLLYYPFQTSLLYSGLHNIISPTAFIADTFAIRPSETQTNITSTPCISPCEFCKKYYKSASCLFYAKTESQFMTMEYRFSKSENVKKPLVCTCCDYTTDEEDLCVEDGSPSDKIKKLDDKSLRTSDKEQHKKIQAGWFGKGYKKGRRLK</sequence>
<dbReference type="PROSITE" id="PS50305">
    <property type="entry name" value="SIRTUIN"/>
    <property type="match status" value="1"/>
</dbReference>
<evidence type="ECO:0000256" key="14">
    <source>
        <dbReference type="ARBA" id="ARBA00052763"/>
    </source>
</evidence>
<organism evidence="18 19">
    <name type="scientific">Oryctes borbonicus</name>
    <dbReference type="NCBI Taxonomy" id="1629725"/>
    <lineage>
        <taxon>Eukaryota</taxon>
        <taxon>Metazoa</taxon>
        <taxon>Ecdysozoa</taxon>
        <taxon>Arthropoda</taxon>
        <taxon>Hexapoda</taxon>
        <taxon>Insecta</taxon>
        <taxon>Pterygota</taxon>
        <taxon>Neoptera</taxon>
        <taxon>Endopterygota</taxon>
        <taxon>Coleoptera</taxon>
        <taxon>Polyphaga</taxon>
        <taxon>Scarabaeiformia</taxon>
        <taxon>Scarabaeidae</taxon>
        <taxon>Dynastinae</taxon>
        <taxon>Oryctes</taxon>
    </lineage>
</organism>
<comment type="cofactor">
    <cofactor evidence="1">
        <name>Zn(2+)</name>
        <dbReference type="ChEBI" id="CHEBI:29105"/>
    </cofactor>
</comment>
<dbReference type="Gene3D" id="3.40.50.1220">
    <property type="entry name" value="TPP-binding domain"/>
    <property type="match status" value="1"/>
</dbReference>
<dbReference type="GO" id="GO:0097372">
    <property type="term" value="F:histone H3K18 deacetylase activity, NAD-dependent"/>
    <property type="evidence" value="ECO:0007669"/>
    <property type="project" value="TreeGrafter"/>
</dbReference>
<evidence type="ECO:0000256" key="16">
    <source>
        <dbReference type="SAM" id="Coils"/>
    </source>
</evidence>
<feature type="domain" description="Deacetylase sirtuin-type" evidence="17">
    <location>
        <begin position="99"/>
        <end position="346"/>
    </location>
</feature>
<evidence type="ECO:0000259" key="17">
    <source>
        <dbReference type="PROSITE" id="PS50305"/>
    </source>
</evidence>
<dbReference type="EMBL" id="LJIG01016249">
    <property type="protein sequence ID" value="KRT81168.1"/>
    <property type="molecule type" value="Genomic_DNA"/>
</dbReference>
<evidence type="ECO:0000256" key="1">
    <source>
        <dbReference type="ARBA" id="ARBA00001947"/>
    </source>
</evidence>
<keyword evidence="6 15" id="KW-0862">Zinc</keyword>
<dbReference type="GO" id="GO:0140861">
    <property type="term" value="P:DNA repair-dependent chromatin remodeling"/>
    <property type="evidence" value="ECO:0007669"/>
    <property type="project" value="UniProtKB-ARBA"/>
</dbReference>
<comment type="catalytic activity">
    <reaction evidence="14">
        <text>N(6)-glutaryl-L-lysyl-[protein] + NAD(+) + H2O = 2''-O-glutaryl-ADP-D-ribose + nicotinamide + L-lysyl-[protein]</text>
        <dbReference type="Rhea" id="RHEA:47664"/>
        <dbReference type="Rhea" id="RHEA-COMP:9752"/>
        <dbReference type="Rhea" id="RHEA-COMP:11875"/>
        <dbReference type="ChEBI" id="CHEBI:15377"/>
        <dbReference type="ChEBI" id="CHEBI:17154"/>
        <dbReference type="ChEBI" id="CHEBI:29969"/>
        <dbReference type="ChEBI" id="CHEBI:57540"/>
        <dbReference type="ChEBI" id="CHEBI:87828"/>
        <dbReference type="ChEBI" id="CHEBI:87829"/>
    </reaction>
    <physiologicalReaction direction="left-to-right" evidence="14">
        <dbReference type="Rhea" id="RHEA:47665"/>
    </physiologicalReaction>
</comment>
<keyword evidence="7" id="KW-0520">NAD</keyword>
<protein>
    <recommendedName>
        <fullName evidence="2">protein acetyllysine N-acetyltransferase</fullName>
        <ecNumber evidence="2">2.3.1.286</ecNumber>
    </recommendedName>
    <alternativeName>
        <fullName evidence="10">Regulatory protein SIR2 homolog 7</fullName>
    </alternativeName>
    <alternativeName>
        <fullName evidence="9">SIR2-like protein 7</fullName>
    </alternativeName>
</protein>
<comment type="similarity">
    <text evidence="8">Belongs to the sirtuin family. Class IV subfamily.</text>
</comment>
<dbReference type="InterPro" id="IPR003000">
    <property type="entry name" value="Sirtuin"/>
</dbReference>
<evidence type="ECO:0000256" key="5">
    <source>
        <dbReference type="ARBA" id="ARBA00022723"/>
    </source>
</evidence>
<keyword evidence="19" id="KW-1185">Reference proteome</keyword>
<keyword evidence="16" id="KW-0175">Coiled coil</keyword>
<dbReference type="InterPro" id="IPR029035">
    <property type="entry name" value="DHS-like_NAD/FAD-binding_dom"/>
</dbReference>
<dbReference type="GO" id="GO:0070403">
    <property type="term" value="F:NAD+ binding"/>
    <property type="evidence" value="ECO:0007669"/>
    <property type="project" value="InterPro"/>
</dbReference>
<dbReference type="AlphaFoldDB" id="A0A0T6B110"/>
<evidence type="ECO:0000256" key="12">
    <source>
        <dbReference type="ARBA" id="ARBA00051105"/>
    </source>
</evidence>
<dbReference type="EC" id="2.3.1.286" evidence="2"/>
<dbReference type="FunFam" id="2.20.28.200:FF:000002">
    <property type="entry name" value="NAD-dependent deacetylase sirtuin-7"/>
    <property type="match status" value="1"/>
</dbReference>
<dbReference type="SUPFAM" id="SSF52467">
    <property type="entry name" value="DHS-like NAD/FAD-binding domain"/>
    <property type="match status" value="1"/>
</dbReference>
<keyword evidence="5 15" id="KW-0479">Metal-binding</keyword>
<evidence type="ECO:0000256" key="3">
    <source>
        <dbReference type="ARBA" id="ARBA00022553"/>
    </source>
</evidence>
<feature type="binding site" evidence="15">
    <location>
        <position position="245"/>
    </location>
    <ligand>
        <name>Zn(2+)</name>
        <dbReference type="ChEBI" id="CHEBI:29105"/>
    </ligand>
</feature>
<evidence type="ECO:0000256" key="10">
    <source>
        <dbReference type="ARBA" id="ARBA00043038"/>
    </source>
</evidence>
<feature type="non-terminal residue" evidence="18">
    <location>
        <position position="668"/>
    </location>
</feature>
<evidence type="ECO:0000256" key="2">
    <source>
        <dbReference type="ARBA" id="ARBA00012928"/>
    </source>
</evidence>
<evidence type="ECO:0000313" key="19">
    <source>
        <dbReference type="Proteomes" id="UP000051574"/>
    </source>
</evidence>
<keyword evidence="4" id="KW-0808">Transferase</keyword>
<reference evidence="18 19" key="1">
    <citation type="submission" date="2015-09" db="EMBL/GenBank/DDBJ databases">
        <title>Draft genome of the scarab beetle Oryctes borbonicus.</title>
        <authorList>
            <person name="Meyer J.M."/>
            <person name="Markov G.V."/>
            <person name="Baskaran P."/>
            <person name="Herrmann M."/>
            <person name="Sommer R.J."/>
            <person name="Roedelsperger C."/>
        </authorList>
    </citation>
    <scope>NUCLEOTIDE SEQUENCE [LARGE SCALE GENOMIC DNA]</scope>
    <source>
        <strain evidence="18">OB123</strain>
        <tissue evidence="18">Whole animal</tissue>
    </source>
</reference>
<dbReference type="InterPro" id="IPR050134">
    <property type="entry name" value="NAD-dep_sirtuin_deacylases"/>
</dbReference>
<comment type="catalytic activity">
    <reaction evidence="11">
        <text>N(6)-decanoyl-L-lysyl-[protein] + NAD(+) + H2O = 2''-O-decanoyl-ADP-D-ribose + nicotinamide + L-lysyl-[protein]</text>
        <dbReference type="Rhea" id="RHEA:70631"/>
        <dbReference type="Rhea" id="RHEA-COMP:9752"/>
        <dbReference type="Rhea" id="RHEA-COMP:17932"/>
        <dbReference type="ChEBI" id="CHEBI:15377"/>
        <dbReference type="ChEBI" id="CHEBI:17154"/>
        <dbReference type="ChEBI" id="CHEBI:29969"/>
        <dbReference type="ChEBI" id="CHEBI:57540"/>
        <dbReference type="ChEBI" id="CHEBI:143222"/>
        <dbReference type="ChEBI" id="CHEBI:189688"/>
    </reaction>
    <physiologicalReaction direction="left-to-right" evidence="11">
        <dbReference type="Rhea" id="RHEA:70632"/>
    </physiologicalReaction>
</comment>
<accession>A0A0T6B110</accession>
<dbReference type="GO" id="GO:0005634">
    <property type="term" value="C:nucleus"/>
    <property type="evidence" value="ECO:0007669"/>
    <property type="project" value="TreeGrafter"/>
</dbReference>
<evidence type="ECO:0000256" key="11">
    <source>
        <dbReference type="ARBA" id="ARBA00050237"/>
    </source>
</evidence>
<dbReference type="PANTHER" id="PTHR11085">
    <property type="entry name" value="NAD-DEPENDENT PROTEIN DEACYLASE SIRTUIN-5, MITOCHONDRIAL-RELATED"/>
    <property type="match status" value="1"/>
</dbReference>
<feature type="coiled-coil region" evidence="16">
    <location>
        <begin position="85"/>
        <end position="119"/>
    </location>
</feature>
<dbReference type="GO" id="GO:0000785">
    <property type="term" value="C:chromatin"/>
    <property type="evidence" value="ECO:0007669"/>
    <property type="project" value="UniProtKB-ARBA"/>
</dbReference>
<gene>
    <name evidence="18" type="ORF">AMK59_5772</name>
</gene>
<dbReference type="Proteomes" id="UP000051574">
    <property type="component" value="Unassembled WGS sequence"/>
</dbReference>
<comment type="catalytic activity">
    <reaction evidence="13">
        <text>N(6)-propanoyl-L-lysyl-[protein] + NAD(+) + H2O = 3''-O-propanoyl-ADP-D-ribose + nicotinamide + L-lysyl-[protein]</text>
        <dbReference type="Rhea" id="RHEA:23500"/>
        <dbReference type="Rhea" id="RHEA-COMP:9752"/>
        <dbReference type="Rhea" id="RHEA-COMP:13758"/>
        <dbReference type="ChEBI" id="CHEBI:15377"/>
        <dbReference type="ChEBI" id="CHEBI:17154"/>
        <dbReference type="ChEBI" id="CHEBI:29969"/>
        <dbReference type="ChEBI" id="CHEBI:57540"/>
        <dbReference type="ChEBI" id="CHEBI:138019"/>
        <dbReference type="ChEBI" id="CHEBI:145015"/>
    </reaction>
    <physiologicalReaction direction="left-to-right" evidence="13">
        <dbReference type="Rhea" id="RHEA:23501"/>
    </physiologicalReaction>
</comment>
<evidence type="ECO:0000256" key="13">
    <source>
        <dbReference type="ARBA" id="ARBA00051399"/>
    </source>
</evidence>
<dbReference type="GO" id="GO:0046872">
    <property type="term" value="F:metal ion binding"/>
    <property type="evidence" value="ECO:0007669"/>
    <property type="project" value="UniProtKB-KW"/>
</dbReference>
<evidence type="ECO:0000256" key="4">
    <source>
        <dbReference type="ARBA" id="ARBA00022679"/>
    </source>
</evidence>
<feature type="binding site" evidence="15">
    <location>
        <position position="242"/>
    </location>
    <ligand>
        <name>Zn(2+)</name>
        <dbReference type="ChEBI" id="CHEBI:29105"/>
    </ligand>
</feature>
<dbReference type="GO" id="GO:0010468">
    <property type="term" value="P:regulation of gene expression"/>
    <property type="evidence" value="ECO:0007669"/>
    <property type="project" value="UniProtKB-ARBA"/>
</dbReference>
<dbReference type="Gene3D" id="2.20.28.200">
    <property type="match status" value="1"/>
</dbReference>
<evidence type="ECO:0000256" key="9">
    <source>
        <dbReference type="ARBA" id="ARBA00041832"/>
    </source>
</evidence>
<dbReference type="CDD" id="cd01410">
    <property type="entry name" value="SIRT7"/>
    <property type="match status" value="1"/>
</dbReference>
<name>A0A0T6B110_9SCAR</name>
<dbReference type="PANTHER" id="PTHR11085:SF1">
    <property type="entry name" value="NAD-DEPENDENT PROTEIN DEACETYLASE SIRTUIN-7"/>
    <property type="match status" value="1"/>
</dbReference>
<comment type="catalytic activity">
    <reaction evidence="12">
        <text>N(6)-succinyl-L-lysyl-[protein] + NAD(+) + H2O = 2''-O-succinyl-ADP-D-ribose + nicotinamide + L-lysyl-[protein]</text>
        <dbReference type="Rhea" id="RHEA:47668"/>
        <dbReference type="Rhea" id="RHEA-COMP:9752"/>
        <dbReference type="Rhea" id="RHEA-COMP:11877"/>
        <dbReference type="ChEBI" id="CHEBI:15377"/>
        <dbReference type="ChEBI" id="CHEBI:17154"/>
        <dbReference type="ChEBI" id="CHEBI:29969"/>
        <dbReference type="ChEBI" id="CHEBI:57540"/>
        <dbReference type="ChEBI" id="CHEBI:87830"/>
        <dbReference type="ChEBI" id="CHEBI:87832"/>
    </reaction>
    <physiologicalReaction direction="left-to-right" evidence="12">
        <dbReference type="Rhea" id="RHEA:47669"/>
    </physiologicalReaction>
</comment>
<dbReference type="OrthoDB" id="2919105at2759"/>
<feature type="binding site" evidence="15">
    <location>
        <position position="215"/>
    </location>
    <ligand>
        <name>Zn(2+)</name>
        <dbReference type="ChEBI" id="CHEBI:29105"/>
    </ligand>
</feature>
<feature type="binding site" evidence="15">
    <location>
        <position position="212"/>
    </location>
    <ligand>
        <name>Zn(2+)</name>
        <dbReference type="ChEBI" id="CHEBI:29105"/>
    </ligand>
</feature>
<evidence type="ECO:0000256" key="6">
    <source>
        <dbReference type="ARBA" id="ARBA00022833"/>
    </source>
</evidence>
<proteinExistence type="inferred from homology"/>
<feature type="active site" description="Proton acceptor" evidence="15">
    <location>
        <position position="204"/>
    </location>
</feature>
<comment type="caution">
    <text evidence="18">The sequence shown here is derived from an EMBL/GenBank/DDBJ whole genome shotgun (WGS) entry which is preliminary data.</text>
</comment>
<evidence type="ECO:0000256" key="8">
    <source>
        <dbReference type="ARBA" id="ARBA00038170"/>
    </source>
</evidence>
<evidence type="ECO:0000256" key="15">
    <source>
        <dbReference type="PROSITE-ProRule" id="PRU00236"/>
    </source>
</evidence>
<evidence type="ECO:0000256" key="7">
    <source>
        <dbReference type="ARBA" id="ARBA00023027"/>
    </source>
</evidence>
<evidence type="ECO:0000313" key="18">
    <source>
        <dbReference type="EMBL" id="KRT81168.1"/>
    </source>
</evidence>
<dbReference type="FunFam" id="3.40.50.1220:FF:000038">
    <property type="entry name" value="NAD-dependent protein deacetylase sirtuin-6 isoform X2"/>
    <property type="match status" value="1"/>
</dbReference>
<keyword evidence="3" id="KW-0597">Phosphoprotein</keyword>
<dbReference type="GO" id="GO:0035861">
    <property type="term" value="C:site of double-strand break"/>
    <property type="evidence" value="ECO:0007669"/>
    <property type="project" value="UniProtKB-ARBA"/>
</dbReference>
<dbReference type="InterPro" id="IPR026590">
    <property type="entry name" value="Ssirtuin_cat_dom"/>
</dbReference>
<dbReference type="Pfam" id="PF02146">
    <property type="entry name" value="SIR2"/>
    <property type="match status" value="1"/>
</dbReference>